<dbReference type="Gene3D" id="3.90.79.10">
    <property type="entry name" value="Nucleoside Triphosphate Pyrophosphohydrolase"/>
    <property type="match status" value="1"/>
</dbReference>
<dbReference type="EMBL" id="AP023366">
    <property type="protein sequence ID" value="BCJ87944.1"/>
    <property type="molecule type" value="Genomic_DNA"/>
</dbReference>
<evidence type="ECO:0000313" key="8">
    <source>
        <dbReference type="EMBL" id="BCJ87944.1"/>
    </source>
</evidence>
<comment type="similarity">
    <text evidence="2 6">Belongs to the Nudix hydrolase family.</text>
</comment>
<dbReference type="PROSITE" id="PS00893">
    <property type="entry name" value="NUDIX_BOX"/>
    <property type="match status" value="1"/>
</dbReference>
<evidence type="ECO:0000256" key="4">
    <source>
        <dbReference type="ARBA" id="ARBA00022801"/>
    </source>
</evidence>
<gene>
    <name evidence="8" type="primary">yvcI</name>
    <name evidence="8" type="ORF">skT53_29290</name>
</gene>
<feature type="domain" description="Nudix hydrolase" evidence="7">
    <location>
        <begin position="10"/>
        <end position="137"/>
    </location>
</feature>
<dbReference type="Proteomes" id="UP000593802">
    <property type="component" value="Chromosome"/>
</dbReference>
<dbReference type="Pfam" id="PF00293">
    <property type="entry name" value="NUDIX"/>
    <property type="match status" value="1"/>
</dbReference>
<dbReference type="PRINTS" id="PR00502">
    <property type="entry name" value="NUDIXFAMILY"/>
</dbReference>
<dbReference type="PROSITE" id="PS51462">
    <property type="entry name" value="NUDIX"/>
    <property type="match status" value="1"/>
</dbReference>
<organism evidence="8 9">
    <name type="scientific">Effusibacillus dendaii</name>
    <dbReference type="NCBI Taxonomy" id="2743772"/>
    <lineage>
        <taxon>Bacteria</taxon>
        <taxon>Bacillati</taxon>
        <taxon>Bacillota</taxon>
        <taxon>Bacilli</taxon>
        <taxon>Bacillales</taxon>
        <taxon>Alicyclobacillaceae</taxon>
        <taxon>Effusibacillus</taxon>
    </lineage>
</organism>
<dbReference type="SUPFAM" id="SSF55811">
    <property type="entry name" value="Nudix"/>
    <property type="match status" value="1"/>
</dbReference>
<comment type="cofactor">
    <cofactor evidence="1">
        <name>Mg(2+)</name>
        <dbReference type="ChEBI" id="CHEBI:18420"/>
    </cofactor>
</comment>
<evidence type="ECO:0000256" key="6">
    <source>
        <dbReference type="RuleBase" id="RU003476"/>
    </source>
</evidence>
<dbReference type="PANTHER" id="PTHR43758">
    <property type="entry name" value="7,8-DIHYDRO-8-OXOGUANINE TRIPHOSPHATASE"/>
    <property type="match status" value="1"/>
</dbReference>
<evidence type="ECO:0000313" key="9">
    <source>
        <dbReference type="Proteomes" id="UP000593802"/>
    </source>
</evidence>
<dbReference type="InterPro" id="IPR020084">
    <property type="entry name" value="NUDIX_hydrolase_CS"/>
</dbReference>
<dbReference type="GO" id="GO:0016818">
    <property type="term" value="F:hydrolase activity, acting on acid anhydrides, in phosphorus-containing anhydrides"/>
    <property type="evidence" value="ECO:0007669"/>
    <property type="project" value="TreeGrafter"/>
</dbReference>
<dbReference type="KEGG" id="eff:skT53_29290"/>
<keyword evidence="3" id="KW-0479">Metal-binding</keyword>
<dbReference type="AlphaFoldDB" id="A0A7I8DCW8"/>
<reference evidence="8 9" key="1">
    <citation type="submission" date="2020-08" db="EMBL/GenBank/DDBJ databases">
        <title>Complete Genome Sequence of Effusibacillus dendaii Strain skT53, Isolated from Farmland soil.</title>
        <authorList>
            <person name="Konishi T."/>
            <person name="Kawasaki H."/>
        </authorList>
    </citation>
    <scope>NUCLEOTIDE SEQUENCE [LARGE SCALE GENOMIC DNA]</scope>
    <source>
        <strain evidence="9">skT53</strain>
    </source>
</reference>
<dbReference type="InterPro" id="IPR015797">
    <property type="entry name" value="NUDIX_hydrolase-like_dom_sf"/>
</dbReference>
<dbReference type="CDD" id="cd18875">
    <property type="entry name" value="NUDIX_Hydrolase"/>
    <property type="match status" value="1"/>
</dbReference>
<dbReference type="GO" id="GO:0046872">
    <property type="term" value="F:metal ion binding"/>
    <property type="evidence" value="ECO:0007669"/>
    <property type="project" value="UniProtKB-KW"/>
</dbReference>
<sequence length="167" mass="19563">MLEKQELIKAMQMVANCILRQGDRILMLQKPRRGWWVAPGGKVEAGESLLETVVREFREETGLTLLEPQLRGVFTIVLEENGQMMNHWMLFTFYAESFQGKLHKESEEGHLEWVAVNSLNKRPMAEGDRYFLRHVLRENSLLTGKFIYTPDYQLIDWNQESPLPVLR</sequence>
<dbReference type="GO" id="GO:0005737">
    <property type="term" value="C:cytoplasm"/>
    <property type="evidence" value="ECO:0007669"/>
    <property type="project" value="TreeGrafter"/>
</dbReference>
<evidence type="ECO:0000256" key="2">
    <source>
        <dbReference type="ARBA" id="ARBA00005582"/>
    </source>
</evidence>
<keyword evidence="5" id="KW-0460">Magnesium</keyword>
<proteinExistence type="inferred from homology"/>
<evidence type="ECO:0000256" key="1">
    <source>
        <dbReference type="ARBA" id="ARBA00001946"/>
    </source>
</evidence>
<keyword evidence="4 6" id="KW-0378">Hydrolase</keyword>
<keyword evidence="9" id="KW-1185">Reference proteome</keyword>
<evidence type="ECO:0000256" key="5">
    <source>
        <dbReference type="ARBA" id="ARBA00022842"/>
    </source>
</evidence>
<evidence type="ECO:0000259" key="7">
    <source>
        <dbReference type="PROSITE" id="PS51462"/>
    </source>
</evidence>
<dbReference type="PANTHER" id="PTHR43758:SF2">
    <property type="entry name" value="OXIDIZED PURINE NUCLEOSIDE TRIPHOSPHATE HYDROLASE"/>
    <property type="match status" value="1"/>
</dbReference>
<protein>
    <submittedName>
        <fullName evidence="8">Putative Nudix hydrolase YvcI</fullName>
    </submittedName>
</protein>
<dbReference type="InterPro" id="IPR000086">
    <property type="entry name" value="NUDIX_hydrolase_dom"/>
</dbReference>
<dbReference type="InterPro" id="IPR020476">
    <property type="entry name" value="Nudix_hydrolase"/>
</dbReference>
<accession>A0A7I8DCW8</accession>
<name>A0A7I8DCW8_9BACL</name>
<evidence type="ECO:0000256" key="3">
    <source>
        <dbReference type="ARBA" id="ARBA00022723"/>
    </source>
</evidence>